<dbReference type="EMBL" id="JAWXYG010000004">
    <property type="protein sequence ID" value="KAK4275257.1"/>
    <property type="molecule type" value="Genomic_DNA"/>
</dbReference>
<keyword evidence="6" id="KW-1185">Reference proteome</keyword>
<dbReference type="GO" id="GO:0046872">
    <property type="term" value="F:metal ion binding"/>
    <property type="evidence" value="ECO:0007669"/>
    <property type="project" value="UniProtKB-KW"/>
</dbReference>
<dbReference type="InterPro" id="IPR042086">
    <property type="entry name" value="MeTrfase_capping"/>
</dbReference>
<keyword evidence="2" id="KW-0808">Transferase</keyword>
<dbReference type="Gene3D" id="3.40.50.150">
    <property type="entry name" value="Vaccinia Virus protein VP39"/>
    <property type="match status" value="1"/>
</dbReference>
<comment type="caution">
    <text evidence="5">The sequence shown here is derived from an EMBL/GenBank/DDBJ whole genome shotgun (WGS) entry which is preliminary data.</text>
</comment>
<keyword evidence="4" id="KW-0460">Magnesium</keyword>
<sequence length="371" mass="41925">MDVEKVLHMTGGIGSTSYAKNSSLQKKGSDRVKHIIIETLKEVYVSSTPKSFGIADLGCSCGPNTLSIIRDMFEAIQKIISLKMKYQPACCELRVYLNDLPTNDFNSIFRAFPDFRRSLWHNDDTKSESSSPSIFMGAYPGSFYGRLFPNSSLHFVHSSYSLHWLSRVPPELYDEEGKSINKGCVYICGSSPEKVAQAYYKQFRQDFCKFLRARLEEVVVGGRMVLIFLGRKGPQHVDRGNSFLWEILTRAFAILVSKGEVEGEKVDSYEVPFYAASREEIEEAVRREGSFQVERFVVSISETDQDAEGGISRGKRVAMAVRAVQESIITNHFGDSLQLDSLFDTYASLLDQQFAMQEIQPLTFVLVLRKL</sequence>
<keyword evidence="1" id="KW-0489">Methyltransferase</keyword>
<dbReference type="SUPFAM" id="SSF53335">
    <property type="entry name" value="S-adenosyl-L-methionine-dependent methyltransferases"/>
    <property type="match status" value="1"/>
</dbReference>
<evidence type="ECO:0000256" key="3">
    <source>
        <dbReference type="ARBA" id="ARBA00022723"/>
    </source>
</evidence>
<dbReference type="InterPro" id="IPR029063">
    <property type="entry name" value="SAM-dependent_MTases_sf"/>
</dbReference>
<dbReference type="InterPro" id="IPR005299">
    <property type="entry name" value="MeTrfase_7"/>
</dbReference>
<accession>A0AAE1MP77</accession>
<dbReference type="GO" id="GO:0032259">
    <property type="term" value="P:methylation"/>
    <property type="evidence" value="ECO:0007669"/>
    <property type="project" value="UniProtKB-KW"/>
</dbReference>
<evidence type="ECO:0000256" key="2">
    <source>
        <dbReference type="ARBA" id="ARBA00022679"/>
    </source>
</evidence>
<dbReference type="PANTHER" id="PTHR31009">
    <property type="entry name" value="S-ADENOSYL-L-METHIONINE:CARBOXYL METHYLTRANSFERASE FAMILY PROTEIN"/>
    <property type="match status" value="1"/>
</dbReference>
<protein>
    <submittedName>
        <fullName evidence="5">Uncharacterized protein</fullName>
    </submittedName>
</protein>
<gene>
    <name evidence="5" type="ORF">QN277_018372</name>
</gene>
<evidence type="ECO:0000256" key="1">
    <source>
        <dbReference type="ARBA" id="ARBA00022603"/>
    </source>
</evidence>
<dbReference type="Gene3D" id="1.10.1200.270">
    <property type="entry name" value="Methyltransferase, alpha-helical capping domain"/>
    <property type="match status" value="1"/>
</dbReference>
<reference evidence="5" key="1">
    <citation type="submission" date="2023-10" db="EMBL/GenBank/DDBJ databases">
        <title>Chromosome-level genome of the transformable northern wattle, Acacia crassicarpa.</title>
        <authorList>
            <person name="Massaro I."/>
            <person name="Sinha N.R."/>
            <person name="Poethig S."/>
            <person name="Leichty A.R."/>
        </authorList>
    </citation>
    <scope>NUCLEOTIDE SEQUENCE</scope>
    <source>
        <strain evidence="5">Acra3RX</strain>
        <tissue evidence="5">Leaf</tissue>
    </source>
</reference>
<dbReference type="Proteomes" id="UP001293593">
    <property type="component" value="Unassembled WGS sequence"/>
</dbReference>
<keyword evidence="3" id="KW-0479">Metal-binding</keyword>
<name>A0AAE1MP77_9FABA</name>
<dbReference type="GO" id="GO:0008168">
    <property type="term" value="F:methyltransferase activity"/>
    <property type="evidence" value="ECO:0007669"/>
    <property type="project" value="UniProtKB-KW"/>
</dbReference>
<proteinExistence type="predicted"/>
<organism evidence="5 6">
    <name type="scientific">Acacia crassicarpa</name>
    <name type="common">northern wattle</name>
    <dbReference type="NCBI Taxonomy" id="499986"/>
    <lineage>
        <taxon>Eukaryota</taxon>
        <taxon>Viridiplantae</taxon>
        <taxon>Streptophyta</taxon>
        <taxon>Embryophyta</taxon>
        <taxon>Tracheophyta</taxon>
        <taxon>Spermatophyta</taxon>
        <taxon>Magnoliopsida</taxon>
        <taxon>eudicotyledons</taxon>
        <taxon>Gunneridae</taxon>
        <taxon>Pentapetalae</taxon>
        <taxon>rosids</taxon>
        <taxon>fabids</taxon>
        <taxon>Fabales</taxon>
        <taxon>Fabaceae</taxon>
        <taxon>Caesalpinioideae</taxon>
        <taxon>mimosoid clade</taxon>
        <taxon>Acacieae</taxon>
        <taxon>Acacia</taxon>
    </lineage>
</organism>
<dbReference type="AlphaFoldDB" id="A0AAE1MP77"/>
<evidence type="ECO:0000313" key="5">
    <source>
        <dbReference type="EMBL" id="KAK4275257.1"/>
    </source>
</evidence>
<evidence type="ECO:0000256" key="4">
    <source>
        <dbReference type="ARBA" id="ARBA00022842"/>
    </source>
</evidence>
<dbReference type="Pfam" id="PF03492">
    <property type="entry name" value="Methyltransf_7"/>
    <property type="match status" value="1"/>
</dbReference>
<evidence type="ECO:0000313" key="6">
    <source>
        <dbReference type="Proteomes" id="UP001293593"/>
    </source>
</evidence>